<reference evidence="2 3" key="1">
    <citation type="submission" date="2017-12" db="EMBL/GenBank/DDBJ databases">
        <title>Hemimetabolous genomes reveal molecular basis of termite eusociality.</title>
        <authorList>
            <person name="Harrison M.C."/>
            <person name="Jongepier E."/>
            <person name="Robertson H.M."/>
            <person name="Arning N."/>
            <person name="Bitard-Feildel T."/>
            <person name="Chao H."/>
            <person name="Childers C.P."/>
            <person name="Dinh H."/>
            <person name="Doddapaneni H."/>
            <person name="Dugan S."/>
            <person name="Gowin J."/>
            <person name="Greiner C."/>
            <person name="Han Y."/>
            <person name="Hu H."/>
            <person name="Hughes D.S.T."/>
            <person name="Huylmans A.-K."/>
            <person name="Kemena C."/>
            <person name="Kremer L.P.M."/>
            <person name="Lee S.L."/>
            <person name="Lopez-Ezquerra A."/>
            <person name="Mallet L."/>
            <person name="Monroy-Kuhn J.M."/>
            <person name="Moser A."/>
            <person name="Murali S.C."/>
            <person name="Muzny D.M."/>
            <person name="Otani S."/>
            <person name="Piulachs M.-D."/>
            <person name="Poelchau M."/>
            <person name="Qu J."/>
            <person name="Schaub F."/>
            <person name="Wada-Katsumata A."/>
            <person name="Worley K.C."/>
            <person name="Xie Q."/>
            <person name="Ylla G."/>
            <person name="Poulsen M."/>
            <person name="Gibbs R.A."/>
            <person name="Schal C."/>
            <person name="Richards S."/>
            <person name="Belles X."/>
            <person name="Korb J."/>
            <person name="Bornberg-Bauer E."/>
        </authorList>
    </citation>
    <scope>NUCLEOTIDE SEQUENCE [LARGE SCALE GENOMIC DNA]</scope>
    <source>
        <tissue evidence="2">Whole body</tissue>
    </source>
</reference>
<feature type="region of interest" description="Disordered" evidence="1">
    <location>
        <begin position="1"/>
        <end position="55"/>
    </location>
</feature>
<accession>A0A2J7QGN2</accession>
<keyword evidence="3" id="KW-1185">Reference proteome</keyword>
<gene>
    <name evidence="2" type="ORF">B7P43_G12787</name>
</gene>
<feature type="compositionally biased region" description="Polar residues" evidence="1">
    <location>
        <begin position="366"/>
        <end position="389"/>
    </location>
</feature>
<feature type="region of interest" description="Disordered" evidence="1">
    <location>
        <begin position="74"/>
        <end position="98"/>
    </location>
</feature>
<dbReference type="InParanoid" id="A0A2J7QGN2"/>
<organism evidence="2 3">
    <name type="scientific">Cryptotermes secundus</name>
    <dbReference type="NCBI Taxonomy" id="105785"/>
    <lineage>
        <taxon>Eukaryota</taxon>
        <taxon>Metazoa</taxon>
        <taxon>Ecdysozoa</taxon>
        <taxon>Arthropoda</taxon>
        <taxon>Hexapoda</taxon>
        <taxon>Insecta</taxon>
        <taxon>Pterygota</taxon>
        <taxon>Neoptera</taxon>
        <taxon>Polyneoptera</taxon>
        <taxon>Dictyoptera</taxon>
        <taxon>Blattodea</taxon>
        <taxon>Blattoidea</taxon>
        <taxon>Termitoidae</taxon>
        <taxon>Kalotermitidae</taxon>
        <taxon>Cryptotermitinae</taxon>
        <taxon>Cryptotermes</taxon>
    </lineage>
</organism>
<protein>
    <recommendedName>
        <fullName evidence="4">Pre-C2HC domain-containing protein</fullName>
    </recommendedName>
</protein>
<dbReference type="OrthoDB" id="6783335at2759"/>
<feature type="compositionally biased region" description="Basic and acidic residues" evidence="1">
    <location>
        <begin position="42"/>
        <end position="51"/>
    </location>
</feature>
<evidence type="ECO:0008006" key="4">
    <source>
        <dbReference type="Google" id="ProtNLM"/>
    </source>
</evidence>
<evidence type="ECO:0000313" key="2">
    <source>
        <dbReference type="EMBL" id="PNF27752.1"/>
    </source>
</evidence>
<dbReference type="Proteomes" id="UP000235965">
    <property type="component" value="Unassembled WGS sequence"/>
</dbReference>
<dbReference type="STRING" id="105785.A0A2J7QGN2"/>
<sequence length="445" mass="49772">MHRELVESLLPEPTQDTEDAPHSRRRKRNSDSDDNGSSSSSTKKEAKERSRPLLVYQKPRPVATKYFFAPLRSVPMDGAQSGEGPSTEDNTGKGRPPPIILTSEVNLLSLQKEMKVVVTGEFFFWNTASSIRITTKNMADYKATQNLLNQKGLSFFTFYTKGDNPVNAVIRHLPSNTSSEDITVALQELAYEVISVKQMAAKRPFPTGHTLISLFLFLVTLARNHKSQEIFKITNLCNIIVKVQAYKSKSGLTQRYNCQRFGHIWVHCRQPPRGLWCGGGHRHRECLEKENTKSIPRCCNCELKDGESPHPTNYRGCSYAKEELWRRKNQCVTNQGSSGRTFFSKYATAKRTFASVLHSSVEAKQPSVQQKASNSPQNQQFTNKASGQSVQTKMVNSNATDMFVAFTMVQQIMTGLSRAASEVEKVAVITKAVFSPLNHNGGNSP</sequence>
<name>A0A2J7QGN2_9NEOP</name>
<dbReference type="EMBL" id="NEVH01014361">
    <property type="protein sequence ID" value="PNF27752.1"/>
    <property type="molecule type" value="Genomic_DNA"/>
</dbReference>
<comment type="caution">
    <text evidence="2">The sequence shown here is derived from an EMBL/GenBank/DDBJ whole genome shotgun (WGS) entry which is preliminary data.</text>
</comment>
<dbReference type="AlphaFoldDB" id="A0A2J7QGN2"/>
<proteinExistence type="predicted"/>
<evidence type="ECO:0000256" key="1">
    <source>
        <dbReference type="SAM" id="MobiDB-lite"/>
    </source>
</evidence>
<evidence type="ECO:0000313" key="3">
    <source>
        <dbReference type="Proteomes" id="UP000235965"/>
    </source>
</evidence>
<feature type="region of interest" description="Disordered" evidence="1">
    <location>
        <begin position="365"/>
        <end position="389"/>
    </location>
</feature>